<protein>
    <submittedName>
        <fullName evidence="1">Zinc-ribbon containing domain protein</fullName>
    </submittedName>
</protein>
<accession>A0A8S5LWJ0</accession>
<sequence length="114" mass="13261">MTVEEAITILKIAKTEVEWNYPLDYAIAIDTAISALEKQIPKKPILKSGVSLIHINKGDKPHEWRNVQWQDWVCPECGWFVGQRYNATQCKPHDQRKCDYCNECGQAIDWRDVE</sequence>
<reference evidence="1" key="1">
    <citation type="journal article" date="2021" name="Proc. Natl. Acad. Sci. U.S.A.">
        <title>A Catalog of Tens of Thousands of Viruses from Human Metagenomes Reveals Hidden Associations with Chronic Diseases.</title>
        <authorList>
            <person name="Tisza M.J."/>
            <person name="Buck C.B."/>
        </authorList>
    </citation>
    <scope>NUCLEOTIDE SEQUENCE</scope>
    <source>
        <strain evidence="1">CtplG2</strain>
    </source>
</reference>
<organism evidence="1">
    <name type="scientific">Myoviridae sp. ctplG2</name>
    <dbReference type="NCBI Taxonomy" id="2826700"/>
    <lineage>
        <taxon>Viruses</taxon>
        <taxon>Duplodnaviria</taxon>
        <taxon>Heunggongvirae</taxon>
        <taxon>Uroviricota</taxon>
        <taxon>Caudoviricetes</taxon>
    </lineage>
</organism>
<proteinExistence type="predicted"/>
<name>A0A8S5LWJ0_9CAUD</name>
<evidence type="ECO:0000313" key="1">
    <source>
        <dbReference type="EMBL" id="DAD74163.1"/>
    </source>
</evidence>
<dbReference type="EMBL" id="BK014753">
    <property type="protein sequence ID" value="DAD74163.1"/>
    <property type="molecule type" value="Genomic_DNA"/>
</dbReference>